<reference evidence="6 7" key="1">
    <citation type="submission" date="2018-11" db="EMBL/GenBank/DDBJ databases">
        <title>Sequencing the genomes of 1000 actinobacteria strains.</title>
        <authorList>
            <person name="Klenk H.-P."/>
        </authorList>
    </citation>
    <scope>NUCLEOTIDE SEQUENCE [LARGE SCALE GENOMIC DNA]</scope>
    <source>
        <strain evidence="6 7">DSM 13521</strain>
    </source>
</reference>
<comment type="caution">
    <text evidence="6">The sequence shown here is derived from an EMBL/GenBank/DDBJ whole genome shotgun (WGS) entry which is preliminary data.</text>
</comment>
<dbReference type="GO" id="GO:0042956">
    <property type="term" value="P:maltodextrin transmembrane transport"/>
    <property type="evidence" value="ECO:0007669"/>
    <property type="project" value="TreeGrafter"/>
</dbReference>
<feature type="region of interest" description="Disordered" evidence="4">
    <location>
        <begin position="35"/>
        <end position="59"/>
    </location>
</feature>
<feature type="compositionally biased region" description="Gly residues" evidence="4">
    <location>
        <begin position="49"/>
        <end position="59"/>
    </location>
</feature>
<accession>A0A3N2D0Q2</accession>
<evidence type="ECO:0000313" key="6">
    <source>
        <dbReference type="EMBL" id="ROR93360.1"/>
    </source>
</evidence>
<feature type="chain" id="PRO_5038447369" evidence="5">
    <location>
        <begin position="23"/>
        <end position="427"/>
    </location>
</feature>
<dbReference type="Pfam" id="PF13416">
    <property type="entry name" value="SBP_bac_8"/>
    <property type="match status" value="1"/>
</dbReference>
<sequence>MSTTNRRLGLAVTATAVALVLAACGGGGFDDDGGSTDAATDSTATTDGGDSGTDEGSGSGLDILIASSGDAETAAVQDAVAAWSASSGVEASVRVASDLNQELAQGFAAGTPADIFYVSTDAFPGLAANGSIKAYFDELGNKADFYPTLVDSFTYDGTPYCAPKDFSTLALVINDDQWAAAGLTEADYPTDWASLKTVAEKLATGESTALSFGPEWQRIGTFMAQAGGTLVEDGAAVVDSPANTEALTYVKDLMSAGLVRYPADIGAGWGGEAFGTGAAAMTIEGNWIVGAMKANYPDVSWTAIELPSGAAGKGTLQFTNCWGIATDSDQQADAVELVEFLTSAEQQMAFANAFGVMPSISTVADEWKTAFPEQEAFLAGADYAQGVPPVQGIADVLSDFNSQLETLSSTDPATILTSVQGNLQAIL</sequence>
<dbReference type="GO" id="GO:1901982">
    <property type="term" value="F:maltose binding"/>
    <property type="evidence" value="ECO:0007669"/>
    <property type="project" value="TreeGrafter"/>
</dbReference>
<dbReference type="GO" id="GO:0055052">
    <property type="term" value="C:ATP-binding cassette (ABC) transporter complex, substrate-binding subunit-containing"/>
    <property type="evidence" value="ECO:0007669"/>
    <property type="project" value="TreeGrafter"/>
</dbReference>
<proteinExistence type="inferred from homology"/>
<dbReference type="RefSeq" id="WP_123740335.1">
    <property type="nucleotide sequence ID" value="NZ_RKHQ01000002.1"/>
</dbReference>
<organism evidence="6 7">
    <name type="scientific">Salana multivorans</name>
    <dbReference type="NCBI Taxonomy" id="120377"/>
    <lineage>
        <taxon>Bacteria</taxon>
        <taxon>Bacillati</taxon>
        <taxon>Actinomycetota</taxon>
        <taxon>Actinomycetes</taxon>
        <taxon>Micrococcales</taxon>
        <taxon>Beutenbergiaceae</taxon>
        <taxon>Salana</taxon>
    </lineage>
</organism>
<dbReference type="PANTHER" id="PTHR30061">
    <property type="entry name" value="MALTOSE-BINDING PERIPLASMIC PROTEIN"/>
    <property type="match status" value="1"/>
</dbReference>
<dbReference type="PROSITE" id="PS51257">
    <property type="entry name" value="PROKAR_LIPOPROTEIN"/>
    <property type="match status" value="1"/>
</dbReference>
<evidence type="ECO:0000256" key="5">
    <source>
        <dbReference type="SAM" id="SignalP"/>
    </source>
</evidence>
<evidence type="ECO:0000313" key="7">
    <source>
        <dbReference type="Proteomes" id="UP000275356"/>
    </source>
</evidence>
<evidence type="ECO:0000256" key="3">
    <source>
        <dbReference type="ARBA" id="ARBA00022729"/>
    </source>
</evidence>
<gene>
    <name evidence="6" type="ORF">EDD28_2772</name>
</gene>
<feature type="compositionally biased region" description="Low complexity" evidence="4">
    <location>
        <begin position="35"/>
        <end position="48"/>
    </location>
</feature>
<dbReference type="SUPFAM" id="SSF53850">
    <property type="entry name" value="Periplasmic binding protein-like II"/>
    <property type="match status" value="1"/>
</dbReference>
<dbReference type="EMBL" id="RKHQ01000002">
    <property type="protein sequence ID" value="ROR93360.1"/>
    <property type="molecule type" value="Genomic_DNA"/>
</dbReference>
<dbReference type="AlphaFoldDB" id="A0A3N2D0Q2"/>
<dbReference type="OrthoDB" id="2531053at2"/>
<evidence type="ECO:0000256" key="2">
    <source>
        <dbReference type="ARBA" id="ARBA00022448"/>
    </source>
</evidence>
<evidence type="ECO:0000256" key="1">
    <source>
        <dbReference type="ARBA" id="ARBA00008520"/>
    </source>
</evidence>
<name>A0A3N2D0Q2_9MICO</name>
<keyword evidence="2" id="KW-0813">Transport</keyword>
<keyword evidence="7" id="KW-1185">Reference proteome</keyword>
<feature type="signal peptide" evidence="5">
    <location>
        <begin position="1"/>
        <end position="22"/>
    </location>
</feature>
<dbReference type="InterPro" id="IPR006059">
    <property type="entry name" value="SBP"/>
</dbReference>
<protein>
    <submittedName>
        <fullName evidence="6">Carbohydrate ABC transporter substrate-binding protein (CUT1 family)</fullName>
    </submittedName>
</protein>
<dbReference type="Proteomes" id="UP000275356">
    <property type="component" value="Unassembled WGS sequence"/>
</dbReference>
<keyword evidence="3 5" id="KW-0732">Signal</keyword>
<comment type="similarity">
    <text evidence="1">Belongs to the bacterial solute-binding protein 1 family.</text>
</comment>
<dbReference type="Gene3D" id="3.40.190.10">
    <property type="entry name" value="Periplasmic binding protein-like II"/>
    <property type="match status" value="1"/>
</dbReference>
<dbReference type="PANTHER" id="PTHR30061:SF50">
    <property type="entry name" value="MALTOSE_MALTODEXTRIN-BINDING PERIPLASMIC PROTEIN"/>
    <property type="match status" value="1"/>
</dbReference>
<evidence type="ECO:0000256" key="4">
    <source>
        <dbReference type="SAM" id="MobiDB-lite"/>
    </source>
</evidence>
<dbReference type="GO" id="GO:0015768">
    <property type="term" value="P:maltose transport"/>
    <property type="evidence" value="ECO:0007669"/>
    <property type="project" value="TreeGrafter"/>
</dbReference>